<reference evidence="13" key="2">
    <citation type="submission" date="2025-08" db="UniProtKB">
        <authorList>
            <consortium name="Ensembl"/>
        </authorList>
    </citation>
    <scope>IDENTIFICATION</scope>
</reference>
<evidence type="ECO:0000256" key="4">
    <source>
        <dbReference type="ARBA" id="ARBA00023125"/>
    </source>
</evidence>
<keyword evidence="4" id="KW-0238">DNA-binding</keyword>
<dbReference type="SMART" id="SM00717">
    <property type="entry name" value="SANT"/>
    <property type="match status" value="3"/>
</dbReference>
<name>A0A7N4PY55_SARHA</name>
<comment type="subcellular location">
    <subcellularLocation>
        <location evidence="1">Nucleus</location>
    </subcellularLocation>
</comment>
<dbReference type="InterPro" id="IPR015395">
    <property type="entry name" value="C-myb_C"/>
</dbReference>
<feature type="coiled-coil region" evidence="10">
    <location>
        <begin position="288"/>
        <end position="315"/>
    </location>
</feature>
<evidence type="ECO:0000313" key="13">
    <source>
        <dbReference type="Ensembl" id="ENSSHAP00000043779.1"/>
    </source>
</evidence>
<evidence type="ECO:0000256" key="2">
    <source>
        <dbReference type="ARBA" id="ARBA00022737"/>
    </source>
</evidence>
<evidence type="ECO:0000256" key="5">
    <source>
        <dbReference type="ARBA" id="ARBA00023159"/>
    </source>
</evidence>
<dbReference type="Pfam" id="PF00249">
    <property type="entry name" value="Myb_DNA-binding"/>
    <property type="match status" value="3"/>
</dbReference>
<feature type="domain" description="HTH myb-type" evidence="12">
    <location>
        <begin position="35"/>
        <end position="86"/>
    </location>
</feature>
<dbReference type="GeneTree" id="ENSGT00940000156248"/>
<proteinExistence type="predicted"/>
<reference evidence="13 14" key="1">
    <citation type="journal article" date="2011" name="Proc. Natl. Acad. Sci. U.S.A.">
        <title>Genetic diversity and population structure of the endangered marsupial Sarcophilus harrisii (Tasmanian devil).</title>
        <authorList>
            <person name="Miller W."/>
            <person name="Hayes V.M."/>
            <person name="Ratan A."/>
            <person name="Petersen D.C."/>
            <person name="Wittekindt N.E."/>
            <person name="Miller J."/>
            <person name="Walenz B."/>
            <person name="Knight J."/>
            <person name="Qi J."/>
            <person name="Zhao F."/>
            <person name="Wang Q."/>
            <person name="Bedoya-Reina O.C."/>
            <person name="Katiyar N."/>
            <person name="Tomsho L.P."/>
            <person name="Kasson L.M."/>
            <person name="Hardie R.A."/>
            <person name="Woodbridge P."/>
            <person name="Tindall E.A."/>
            <person name="Bertelsen M.F."/>
            <person name="Dixon D."/>
            <person name="Pyecroft S."/>
            <person name="Helgen K.M."/>
            <person name="Lesk A.M."/>
            <person name="Pringle T.H."/>
            <person name="Patterson N."/>
            <person name="Zhang Y."/>
            <person name="Kreiss A."/>
            <person name="Woods G.M."/>
            <person name="Jones M.E."/>
            <person name="Schuster S.C."/>
        </authorList>
    </citation>
    <scope>NUCLEOTIDE SEQUENCE [LARGE SCALE GENOMIC DNA]</scope>
</reference>
<dbReference type="Pfam" id="PF07988">
    <property type="entry name" value="LMSTEN"/>
    <property type="match status" value="1"/>
</dbReference>
<dbReference type="InterPro" id="IPR050560">
    <property type="entry name" value="MYB_TF"/>
</dbReference>
<dbReference type="InterPro" id="IPR009057">
    <property type="entry name" value="Homeodomain-like_sf"/>
</dbReference>
<keyword evidence="6" id="KW-0804">Transcription</keyword>
<dbReference type="Pfam" id="PF09316">
    <property type="entry name" value="Cmyb_C"/>
    <property type="match status" value="1"/>
</dbReference>
<evidence type="ECO:0000256" key="6">
    <source>
        <dbReference type="ARBA" id="ARBA00023163"/>
    </source>
</evidence>
<dbReference type="GO" id="GO:0000978">
    <property type="term" value="F:RNA polymerase II cis-regulatory region sequence-specific DNA binding"/>
    <property type="evidence" value="ECO:0007669"/>
    <property type="project" value="TreeGrafter"/>
</dbReference>
<evidence type="ECO:0000256" key="1">
    <source>
        <dbReference type="ARBA" id="ARBA00004123"/>
    </source>
</evidence>
<dbReference type="GO" id="GO:0005634">
    <property type="term" value="C:nucleus"/>
    <property type="evidence" value="ECO:0007669"/>
    <property type="project" value="UniProtKB-SubCell"/>
</dbReference>
<evidence type="ECO:0000256" key="3">
    <source>
        <dbReference type="ARBA" id="ARBA00023015"/>
    </source>
</evidence>
<feature type="domain" description="Myb-like" evidence="11">
    <location>
        <begin position="35"/>
        <end position="86"/>
    </location>
</feature>
<dbReference type="FunFam" id="1.10.10.60:FF:000016">
    <property type="entry name" value="Transcriptional activator Myb isoform A"/>
    <property type="match status" value="1"/>
</dbReference>
<organism evidence="13 14">
    <name type="scientific">Sarcophilus harrisii</name>
    <name type="common">Tasmanian devil</name>
    <name type="synonym">Sarcophilus laniarius</name>
    <dbReference type="NCBI Taxonomy" id="9305"/>
    <lineage>
        <taxon>Eukaryota</taxon>
        <taxon>Metazoa</taxon>
        <taxon>Chordata</taxon>
        <taxon>Craniata</taxon>
        <taxon>Vertebrata</taxon>
        <taxon>Euteleostomi</taxon>
        <taxon>Mammalia</taxon>
        <taxon>Metatheria</taxon>
        <taxon>Dasyuromorphia</taxon>
        <taxon>Dasyuridae</taxon>
        <taxon>Sarcophilus</taxon>
    </lineage>
</organism>
<reference evidence="13" key="3">
    <citation type="submission" date="2025-09" db="UniProtKB">
        <authorList>
            <consortium name="Ensembl"/>
        </authorList>
    </citation>
    <scope>IDENTIFICATION</scope>
</reference>
<evidence type="ECO:0000256" key="8">
    <source>
        <dbReference type="ARBA" id="ARBA00093768"/>
    </source>
</evidence>
<dbReference type="PANTHER" id="PTHR45614">
    <property type="entry name" value="MYB PROTEIN-RELATED"/>
    <property type="match status" value="1"/>
</dbReference>
<dbReference type="CDD" id="cd00167">
    <property type="entry name" value="SANT"/>
    <property type="match status" value="3"/>
</dbReference>
<dbReference type="FunFam" id="1.10.10.60:FF:000010">
    <property type="entry name" value="Transcriptional activator Myb isoform A"/>
    <property type="match status" value="1"/>
</dbReference>
<dbReference type="Gene3D" id="1.10.10.60">
    <property type="entry name" value="Homeodomain-like"/>
    <property type="match status" value="3"/>
</dbReference>
<keyword evidence="2" id="KW-0677">Repeat</keyword>
<dbReference type="FunFam" id="1.10.10.60:FF:000042">
    <property type="entry name" value="Transcriptional activator Myb isoform A"/>
    <property type="match status" value="1"/>
</dbReference>
<keyword evidence="10" id="KW-0175">Coiled coil</keyword>
<dbReference type="SUPFAM" id="SSF46689">
    <property type="entry name" value="Homeodomain-like"/>
    <property type="match status" value="2"/>
</dbReference>
<feature type="domain" description="HTH myb-type" evidence="12">
    <location>
        <begin position="143"/>
        <end position="193"/>
    </location>
</feature>
<dbReference type="PANTHER" id="PTHR45614:SF5">
    <property type="entry name" value="TRANSCRIPTIONAL ACTIVATOR MYB"/>
    <property type="match status" value="1"/>
</dbReference>
<keyword evidence="7" id="KW-0539">Nucleus</keyword>
<gene>
    <name evidence="13" type="primary">MYB</name>
</gene>
<evidence type="ECO:0000256" key="9">
    <source>
        <dbReference type="ARBA" id="ARBA00093793"/>
    </source>
</evidence>
<keyword evidence="5" id="KW-0010">Activator</keyword>
<dbReference type="PROSITE" id="PS51294">
    <property type="entry name" value="HTH_MYB"/>
    <property type="match status" value="3"/>
</dbReference>
<evidence type="ECO:0000259" key="12">
    <source>
        <dbReference type="PROSITE" id="PS51294"/>
    </source>
</evidence>
<evidence type="ECO:0000259" key="11">
    <source>
        <dbReference type="PROSITE" id="PS50090"/>
    </source>
</evidence>
<dbReference type="PROSITE" id="PS50090">
    <property type="entry name" value="MYB_LIKE"/>
    <property type="match status" value="3"/>
</dbReference>
<feature type="domain" description="Myb-like" evidence="11">
    <location>
        <begin position="139"/>
        <end position="189"/>
    </location>
</feature>
<dbReference type="InterPro" id="IPR012642">
    <property type="entry name" value="Tscrpt_reg_Wos2-domain"/>
</dbReference>
<evidence type="ECO:0000256" key="7">
    <source>
        <dbReference type="ARBA" id="ARBA00023242"/>
    </source>
</evidence>
<dbReference type="InterPro" id="IPR001005">
    <property type="entry name" value="SANT/Myb"/>
</dbReference>
<accession>A0A7N4PY55</accession>
<feature type="domain" description="HTH myb-type" evidence="12">
    <location>
        <begin position="87"/>
        <end position="142"/>
    </location>
</feature>
<dbReference type="InterPro" id="IPR017930">
    <property type="entry name" value="Myb_dom"/>
</dbReference>
<protein>
    <recommendedName>
        <fullName evidence="9">Transcriptional activator Myb</fullName>
    </recommendedName>
</protein>
<dbReference type="GO" id="GO:0001228">
    <property type="term" value="F:DNA-binding transcription activator activity, RNA polymerase II-specific"/>
    <property type="evidence" value="ECO:0007669"/>
    <property type="project" value="UniProtKB-ARBA"/>
</dbReference>
<sequence length="627" mass="71360">MARRPRHSIYSSDEDEEDIDIYDHDYDGLLPKTGKRHLGKTRWTREEDEKLKKLVEQNGTDDWKIIANFLPNRTDVQCQHRWQKVLNPELIKGPWTKEEDQRVIELVQKYGPKRWSVIAKHLKGRIGKQCRERWHNHLNPEVKKTSWTEEEDRIIYQAHKRLGNRWAEIAKLLPGRTDNAIKNHWNSTMRRKVEQEGYLQESPKANQPTVATSFQKSNHLMGFAHTPPSAQLPSTAQTPVSNDYSYYHISETQNVSGQIPYPVALHVNIVNVPQPAAAAIQRHYNDEDPEKEKRIKELELLLKSTENELKGQQALPTQNHTSNYPGWHSTTIVDHTRPHGDSAPVSCLGEHHSTPSLPVDHGCLPEESASPARCMIVHQGNILDNVKNLLEFAETLQFIDSFLNTSNNHENVDMDMPTLTSTPLNGHKLTVTTPFHRDQTVKPQKENNIFRTPAIKRSILESSPRTPTPFKHALAAQEIKYGPLKMLPQTPSHLVEDLQDVIKQESDETGIVSGFHGNGPPLLKKIKQEVESPTTKAGNFFCSNHWEGENLNTQLFTQASPMEDMPNLLTSSVLMMPVSEDDVLKTFTVPRNRSLASPLQVISILALISFCIFTEKLAVQCFLPCFS</sequence>
<dbReference type="Ensembl" id="ENSSHAT00000025516.1">
    <property type="protein sequence ID" value="ENSSHAP00000043779.1"/>
    <property type="gene ID" value="ENSSHAG00000014728.2"/>
</dbReference>
<evidence type="ECO:0000256" key="10">
    <source>
        <dbReference type="SAM" id="Coils"/>
    </source>
</evidence>
<dbReference type="AlphaFoldDB" id="A0A7N4PY55"/>
<evidence type="ECO:0000313" key="14">
    <source>
        <dbReference type="Proteomes" id="UP000007648"/>
    </source>
</evidence>
<keyword evidence="3" id="KW-0805">Transcription regulation</keyword>
<feature type="domain" description="Myb-like" evidence="11">
    <location>
        <begin position="87"/>
        <end position="138"/>
    </location>
</feature>
<dbReference type="Proteomes" id="UP000007648">
    <property type="component" value="Unassembled WGS sequence"/>
</dbReference>
<comment type="function">
    <text evidence="8">Transcriptional activator; DNA-binding protein that specifically recognize the sequence 5'-YAAC[GT]G-3'. Plays an important role in the control of proliferation and differentiation of hematopoietic progenitor cells.</text>
</comment>
<keyword evidence="14" id="KW-1185">Reference proteome</keyword>